<organism evidence="1 2">
    <name type="scientific">Chthoniobacter flavus Ellin428</name>
    <dbReference type="NCBI Taxonomy" id="497964"/>
    <lineage>
        <taxon>Bacteria</taxon>
        <taxon>Pseudomonadati</taxon>
        <taxon>Verrucomicrobiota</taxon>
        <taxon>Spartobacteria</taxon>
        <taxon>Chthoniobacterales</taxon>
        <taxon>Chthoniobacteraceae</taxon>
        <taxon>Chthoniobacter</taxon>
    </lineage>
</organism>
<protein>
    <submittedName>
        <fullName evidence="1">Uncharacterized protein</fullName>
    </submittedName>
</protein>
<evidence type="ECO:0000313" key="1">
    <source>
        <dbReference type="EMBL" id="EDY17107.1"/>
    </source>
</evidence>
<name>B4D962_9BACT</name>
<dbReference type="AlphaFoldDB" id="B4D962"/>
<dbReference type="Proteomes" id="UP000005824">
    <property type="component" value="Unassembled WGS sequence"/>
</dbReference>
<evidence type="ECO:0000313" key="2">
    <source>
        <dbReference type="Proteomes" id="UP000005824"/>
    </source>
</evidence>
<reference evidence="1 2" key="1">
    <citation type="journal article" date="2011" name="J. Bacteriol.">
        <title>Genome sequence of Chthoniobacter flavus Ellin428, an aerobic heterotrophic soil bacterium.</title>
        <authorList>
            <person name="Kant R."/>
            <person name="van Passel M.W."/>
            <person name="Palva A."/>
            <person name="Lucas S."/>
            <person name="Lapidus A."/>
            <person name="Glavina Del Rio T."/>
            <person name="Dalin E."/>
            <person name="Tice H."/>
            <person name="Bruce D."/>
            <person name="Goodwin L."/>
            <person name="Pitluck S."/>
            <person name="Larimer F.W."/>
            <person name="Land M.L."/>
            <person name="Hauser L."/>
            <person name="Sangwan P."/>
            <person name="de Vos W.M."/>
            <person name="Janssen P.H."/>
            <person name="Smidt H."/>
        </authorList>
    </citation>
    <scope>NUCLEOTIDE SEQUENCE [LARGE SCALE GENOMIC DNA]</scope>
    <source>
        <strain evidence="1 2">Ellin428</strain>
    </source>
</reference>
<gene>
    <name evidence="1" type="ORF">CfE428DRAFT_5452</name>
</gene>
<keyword evidence="2" id="KW-1185">Reference proteome</keyword>
<accession>B4D962</accession>
<proteinExistence type="predicted"/>
<dbReference type="eggNOG" id="COG0657">
    <property type="taxonomic scope" value="Bacteria"/>
</dbReference>
<dbReference type="RefSeq" id="WP_006982773.1">
    <property type="nucleotide sequence ID" value="NZ_ABVL01000024.1"/>
</dbReference>
<dbReference type="EMBL" id="ABVL01000024">
    <property type="protein sequence ID" value="EDY17107.1"/>
    <property type="molecule type" value="Genomic_DNA"/>
</dbReference>
<dbReference type="InParanoid" id="B4D962"/>
<sequence>MRIPPSSDPVERESSKVVCVAAFRSQPSIDPKRMQEWVPGVAWGAPALGMSFEESLKHRDELLPLIQKWSPDALLNKNAAPIYFENEWGLTQPNDPKVTEANYKVHSPAWGMGFKKVADSVGATVYNKFPDHPTEKYKDIWDFIVQNLTVPAK</sequence>
<comment type="caution">
    <text evidence="1">The sequence shown here is derived from an EMBL/GenBank/DDBJ whole genome shotgun (WGS) entry which is preliminary data.</text>
</comment>
<dbReference type="STRING" id="497964.CfE428DRAFT_5452"/>